<accession>A4TZ32</accession>
<sequence length="49" mass="4918">MTQLLTAASADPRLAAALAQSGAIIIDIMTGTSVPDFLKVRDDGAATAS</sequence>
<reference evidence="1" key="1">
    <citation type="journal article" date="2007" name="J. Bacteriol.">
        <title>Comparative genome analysis of four magnetotactic bacteria reveals a complex set of group-specific genes implicated in magnetosome biomineralization and function.</title>
        <authorList>
            <person name="Richter M."/>
            <person name="Kube M."/>
            <person name="Bazylinski D.A."/>
            <person name="Lombardot T."/>
            <person name="Gloeckner F.O."/>
            <person name="Reinhardt R."/>
            <person name="Schueler D."/>
        </authorList>
    </citation>
    <scope>NUCLEOTIDE SEQUENCE</scope>
    <source>
        <strain evidence="1">MSR-1</strain>
    </source>
</reference>
<gene>
    <name evidence="1" type="ORF">MGR_1546</name>
</gene>
<name>A4TZ32_9PROT</name>
<organism evidence="1">
    <name type="scientific">Magnetospirillum gryphiswaldense</name>
    <dbReference type="NCBI Taxonomy" id="55518"/>
    <lineage>
        <taxon>Bacteria</taxon>
        <taxon>Pseudomonadati</taxon>
        <taxon>Pseudomonadota</taxon>
        <taxon>Alphaproteobacteria</taxon>
        <taxon>Rhodospirillales</taxon>
        <taxon>Rhodospirillaceae</taxon>
        <taxon>Magnetospirillum</taxon>
    </lineage>
</organism>
<proteinExistence type="predicted"/>
<evidence type="ECO:0000313" key="1">
    <source>
        <dbReference type="EMBL" id="CAM75889.1"/>
    </source>
</evidence>
<dbReference type="AlphaFoldDB" id="A4TZ32"/>
<protein>
    <submittedName>
        <fullName evidence="1">Uncharacterized protein</fullName>
    </submittedName>
</protein>
<dbReference type="EMBL" id="CU459003">
    <property type="protein sequence ID" value="CAM75889.1"/>
    <property type="molecule type" value="Genomic_DNA"/>
</dbReference>